<dbReference type="PROSITE" id="PS50878">
    <property type="entry name" value="RT_POL"/>
    <property type="match status" value="1"/>
</dbReference>
<dbReference type="PANTHER" id="PTHR34047">
    <property type="entry name" value="NUCLEAR INTRON MATURASE 1, MITOCHONDRIAL-RELATED"/>
    <property type="match status" value="1"/>
</dbReference>
<dbReference type="PATRIC" id="fig|56107.3.peg.6985"/>
<dbReference type="InterPro" id="IPR002711">
    <property type="entry name" value="HNH"/>
</dbReference>
<dbReference type="Pfam" id="PF00078">
    <property type="entry name" value="RVT_1"/>
    <property type="match status" value="1"/>
</dbReference>
<dbReference type="AlphaFoldDB" id="K9X9F2"/>
<dbReference type="InterPro" id="IPR043502">
    <property type="entry name" value="DNA/RNA_pol_sf"/>
</dbReference>
<reference evidence="2 3" key="1">
    <citation type="submission" date="2012-06" db="EMBL/GenBank/DDBJ databases">
        <title>Noncontiguous Finished plasmid 1 of genome of Cylindrospermum stagnale PCC 7417.</title>
        <authorList>
            <consortium name="US DOE Joint Genome Institute"/>
            <person name="Gugger M."/>
            <person name="Coursin T."/>
            <person name="Rippka R."/>
            <person name="Tandeau De Marsac N."/>
            <person name="Huntemann M."/>
            <person name="Wei C.-L."/>
            <person name="Han J."/>
            <person name="Detter J.C."/>
            <person name="Han C."/>
            <person name="Tapia R."/>
            <person name="Davenport K."/>
            <person name="Daligault H."/>
            <person name="Erkkila T."/>
            <person name="Gu W."/>
            <person name="Munk A.C.C."/>
            <person name="Teshima H."/>
            <person name="Xu Y."/>
            <person name="Chain P."/>
            <person name="Chen A."/>
            <person name="Krypides N."/>
            <person name="Mavromatis K."/>
            <person name="Markowitz V."/>
            <person name="Szeto E."/>
            <person name="Ivanova N."/>
            <person name="Mikhailova N."/>
            <person name="Ovchinnikova G."/>
            <person name="Pagani I."/>
            <person name="Pati A."/>
            <person name="Goodwin L."/>
            <person name="Peters L."/>
            <person name="Pitluck S."/>
            <person name="Woyke T."/>
            <person name="Kerfeld C."/>
        </authorList>
    </citation>
    <scope>NUCLEOTIDE SEQUENCE [LARGE SCALE GENOMIC DNA]</scope>
    <source>
        <strain evidence="2 3">PCC 7417</strain>
        <plasmid evidence="3">Plasmid pCYLST.01</plasmid>
    </source>
</reference>
<dbReference type="KEGG" id="csg:Cylst_6512"/>
<dbReference type="InterPro" id="IPR003615">
    <property type="entry name" value="HNH_nuc"/>
</dbReference>
<dbReference type="GO" id="GO:0008270">
    <property type="term" value="F:zinc ion binding"/>
    <property type="evidence" value="ECO:0007669"/>
    <property type="project" value="InterPro"/>
</dbReference>
<dbReference type="RefSeq" id="WP_015328339.1">
    <property type="nucleotide sequence ID" value="NC_020050.1"/>
</dbReference>
<dbReference type="InterPro" id="IPR043128">
    <property type="entry name" value="Rev_trsase/Diguanyl_cyclase"/>
</dbReference>
<accession>K9X9F2</accession>
<dbReference type="Gene3D" id="3.10.10.10">
    <property type="entry name" value="HIV Type 1 Reverse Transcriptase, subunit A, domain 1"/>
    <property type="match status" value="1"/>
</dbReference>
<gene>
    <name evidence="2" type="ORF">Cylst_6512</name>
</gene>
<protein>
    <submittedName>
        <fullName evidence="2">Retron-type reverse transcriptase</fullName>
    </submittedName>
</protein>
<sequence>MQTERNVNVTKRTTDWQHVNWRKAYCIVRNLRQRIFKAVQKGNYRLVRSLQKLMMRSYSNIVLSVRKVTQTNHGKNTPGVDKLLVKTPEARGFLVDSLRKFIPWKPLPAKRVYIPKSNGKKRPLGIQTIIDRCLQAIVKNALEPFWEFHFELSSYGFRPGRSTHDAISKIYMIVRPNKKKKWVLDADIKGCFDNISRNFLMKTIGNFPARKLIDQWLKAGYMEEGKFSETLTGIPQGAIISPLLANIALHGMEDALGVKYNRRGEIVSRRAVVRYADDFAIFCETKEDAEQAQIDISEWLKSRGLELSKEKTRIVHLNEGFCFLGFNIKQYRVSNTKTGWKLLIKPSKESLLNIRKKLREEWLNLKGHDIKSVIKKLNPIIRGEANYFRIGVASEAFRSLDDWMFKRECRYVNHTHPNRNNKWRKNKYWGRLNLERKDRWVFGDKRTGFHLIKFSWFNIQRHQLVLGRSSPDDSTLKDYWKEREKVKASNHPKSIQKIAEKQGHVCPVCGQSLYNGEEIHKHHKFPRKKGGLDTYSNLELVHLYCHHQFHSGATAT</sequence>
<dbReference type="GO" id="GO:0003964">
    <property type="term" value="F:RNA-directed DNA polymerase activity"/>
    <property type="evidence" value="ECO:0007669"/>
    <property type="project" value="UniProtKB-KW"/>
</dbReference>
<dbReference type="Pfam" id="PF08388">
    <property type="entry name" value="GIIM"/>
    <property type="match status" value="1"/>
</dbReference>
<dbReference type="EMBL" id="CP003643">
    <property type="protein sequence ID" value="AFZ28292.1"/>
    <property type="molecule type" value="Genomic_DNA"/>
</dbReference>
<dbReference type="HOGENOM" id="CLU_013584_15_4_3"/>
<geneLocation type="plasmid" evidence="2 3">
    <name>pCYLST.01</name>
</geneLocation>
<keyword evidence="2" id="KW-0695">RNA-directed DNA polymerase</keyword>
<dbReference type="PANTHER" id="PTHR34047:SF10">
    <property type="entry name" value="GROUP II INTRON-ASSOCIATED OPEN READING FRAME"/>
    <property type="match status" value="1"/>
</dbReference>
<name>K9X9F2_9NOST</name>
<dbReference type="SUPFAM" id="SSF56672">
    <property type="entry name" value="DNA/RNA polymerases"/>
    <property type="match status" value="1"/>
</dbReference>
<dbReference type="InterPro" id="IPR013597">
    <property type="entry name" value="Mat_intron_G2"/>
</dbReference>
<dbReference type="Pfam" id="PF01844">
    <property type="entry name" value="HNH"/>
    <property type="match status" value="1"/>
</dbReference>
<dbReference type="InterPro" id="IPR025960">
    <property type="entry name" value="RVT_N"/>
</dbReference>
<evidence type="ECO:0000259" key="1">
    <source>
        <dbReference type="PROSITE" id="PS50878"/>
    </source>
</evidence>
<proteinExistence type="predicted"/>
<dbReference type="OrthoDB" id="468044at2"/>
<evidence type="ECO:0000313" key="2">
    <source>
        <dbReference type="EMBL" id="AFZ28292.1"/>
    </source>
</evidence>
<dbReference type="NCBIfam" id="TIGR04416">
    <property type="entry name" value="group_II_RT_mat"/>
    <property type="match status" value="1"/>
</dbReference>
<dbReference type="SMART" id="SM00507">
    <property type="entry name" value="HNHc"/>
    <property type="match status" value="1"/>
</dbReference>
<dbReference type="InterPro" id="IPR000477">
    <property type="entry name" value="RT_dom"/>
</dbReference>
<dbReference type="Pfam" id="PF13655">
    <property type="entry name" value="RVT_N"/>
    <property type="match status" value="1"/>
</dbReference>
<evidence type="ECO:0000313" key="3">
    <source>
        <dbReference type="Proteomes" id="UP000010475"/>
    </source>
</evidence>
<keyword evidence="2" id="KW-0548">Nucleotidyltransferase</keyword>
<dbReference type="GO" id="GO:0004519">
    <property type="term" value="F:endonuclease activity"/>
    <property type="evidence" value="ECO:0007669"/>
    <property type="project" value="InterPro"/>
</dbReference>
<keyword evidence="3" id="KW-1185">Reference proteome</keyword>
<organism evidence="2 3">
    <name type="scientific">Cylindrospermum stagnale PCC 7417</name>
    <dbReference type="NCBI Taxonomy" id="56107"/>
    <lineage>
        <taxon>Bacteria</taxon>
        <taxon>Bacillati</taxon>
        <taxon>Cyanobacteriota</taxon>
        <taxon>Cyanophyceae</taxon>
        <taxon>Nostocales</taxon>
        <taxon>Nostocaceae</taxon>
        <taxon>Cylindrospermum</taxon>
    </lineage>
</organism>
<keyword evidence="2" id="KW-0808">Transferase</keyword>
<dbReference type="InterPro" id="IPR051083">
    <property type="entry name" value="GrpII_Intron_Splice-Mob/Def"/>
</dbReference>
<dbReference type="CDD" id="cd00085">
    <property type="entry name" value="HNHc"/>
    <property type="match status" value="1"/>
</dbReference>
<dbReference type="Proteomes" id="UP000010475">
    <property type="component" value="Plasmid pCYLST.01"/>
</dbReference>
<dbReference type="Gene3D" id="3.30.70.270">
    <property type="match status" value="1"/>
</dbReference>
<keyword evidence="2" id="KW-0614">Plasmid</keyword>
<dbReference type="InterPro" id="IPR030931">
    <property type="entry name" value="Group_II_RT_mat"/>
</dbReference>
<dbReference type="GO" id="GO:0003676">
    <property type="term" value="F:nucleic acid binding"/>
    <property type="evidence" value="ECO:0007669"/>
    <property type="project" value="InterPro"/>
</dbReference>
<dbReference type="CDD" id="cd01651">
    <property type="entry name" value="RT_G2_intron"/>
    <property type="match status" value="1"/>
</dbReference>
<feature type="domain" description="Reverse transcriptase" evidence="1">
    <location>
        <begin position="95"/>
        <end position="328"/>
    </location>
</feature>
<dbReference type="Gene3D" id="1.10.30.50">
    <property type="match status" value="1"/>
</dbReference>